<keyword evidence="10" id="KW-1185">Reference proteome</keyword>
<dbReference type="InterPro" id="IPR020602">
    <property type="entry name" value="GTP_CycHdrlase_I_dom"/>
</dbReference>
<feature type="binding site" evidence="7">
    <location>
        <position position="98"/>
    </location>
    <ligand>
        <name>Zn(2+)</name>
        <dbReference type="ChEBI" id="CHEBI:29105"/>
    </ligand>
</feature>
<dbReference type="Gene3D" id="3.30.1130.10">
    <property type="match status" value="1"/>
</dbReference>
<comment type="subunit">
    <text evidence="4">Toroid-shaped homodecamer, composed of two pentamers of five dimers.</text>
</comment>
<dbReference type="GO" id="GO:0003934">
    <property type="term" value="F:GTP cyclohydrolase I activity"/>
    <property type="evidence" value="ECO:0007669"/>
    <property type="project" value="UniProtKB-UniRule"/>
</dbReference>
<dbReference type="NCBIfam" id="NF006825">
    <property type="entry name" value="PRK09347.1-2"/>
    <property type="match status" value="1"/>
</dbReference>
<keyword evidence="7" id="KW-0342">GTP-binding</keyword>
<evidence type="ECO:0000256" key="2">
    <source>
        <dbReference type="ARBA" id="ARBA00005080"/>
    </source>
</evidence>
<dbReference type="AlphaFoldDB" id="A0A066RK43"/>
<gene>
    <name evidence="7" type="primary">folE</name>
    <name evidence="9" type="ORF">EA58_15605</name>
</gene>
<dbReference type="GO" id="GO:0008270">
    <property type="term" value="F:zinc ion binding"/>
    <property type="evidence" value="ECO:0007669"/>
    <property type="project" value="UniProtKB-UniRule"/>
</dbReference>
<dbReference type="OrthoDB" id="9801207at2"/>
<dbReference type="HAMAP" id="MF_00223">
    <property type="entry name" value="FolE"/>
    <property type="match status" value="1"/>
</dbReference>
<dbReference type="GO" id="GO:0006730">
    <property type="term" value="P:one-carbon metabolic process"/>
    <property type="evidence" value="ECO:0007669"/>
    <property type="project" value="UniProtKB-UniRule"/>
</dbReference>
<evidence type="ECO:0000256" key="4">
    <source>
        <dbReference type="ARBA" id="ARBA00011857"/>
    </source>
</evidence>
<dbReference type="EC" id="3.5.4.16" evidence="7"/>
<dbReference type="InterPro" id="IPR043133">
    <property type="entry name" value="GTP-CH-I_C/QueF"/>
</dbReference>
<dbReference type="EMBL" id="JMIB01000028">
    <property type="protein sequence ID" value="KDM90810.1"/>
    <property type="molecule type" value="Genomic_DNA"/>
</dbReference>
<dbReference type="RefSeq" id="WP_081819698.1">
    <property type="nucleotide sequence ID" value="NZ_JAGSGC010000007.1"/>
</dbReference>
<dbReference type="GO" id="GO:0046654">
    <property type="term" value="P:tetrahydrofolate biosynthetic process"/>
    <property type="evidence" value="ECO:0007669"/>
    <property type="project" value="UniProtKB-UniRule"/>
</dbReference>
<name>A0A066RK43_9GAMM</name>
<protein>
    <recommendedName>
        <fullName evidence="7">GTP cyclohydrolase 1</fullName>
        <ecNumber evidence="7">3.5.4.16</ecNumber>
    </recommendedName>
    <alternativeName>
        <fullName evidence="7">GTP cyclohydrolase I</fullName>
        <shortName evidence="7">GTP-CH-I</shortName>
    </alternativeName>
</protein>
<dbReference type="InterPro" id="IPR001474">
    <property type="entry name" value="GTP_CycHdrlase_I"/>
</dbReference>
<comment type="pathway">
    <text evidence="2 7">Cofactor biosynthesis; 7,8-dihydroneopterin triphosphate biosynthesis; 7,8-dihydroneopterin triphosphate from GTP: step 1/1.</text>
</comment>
<dbReference type="STRING" id="1654360.EA58_15605"/>
<comment type="similarity">
    <text evidence="3 7">Belongs to the GTP cyclohydrolase I family.</text>
</comment>
<evidence type="ECO:0000256" key="1">
    <source>
        <dbReference type="ARBA" id="ARBA00001052"/>
    </source>
</evidence>
<dbReference type="NCBIfam" id="TIGR00063">
    <property type="entry name" value="folE"/>
    <property type="match status" value="1"/>
</dbReference>
<sequence>MDAPTPAILKKPSVYAPKNGVDKERIERAVREILYAIGDDPQREGLLDTPKRVAKAYEEMFSGLASDPFEVLGTVFHENYRDIVMVRNIEVSSFCEHHLLPFRGTASIGYLPAKEGGVVGLSKLARLVEVFARRPQVQERLTTQIADALEAALDAEGVIVEIECEHSCMSFRGVKKSGSTTVTSTLRGVFRDDPQQQAMVLNLLRGGNKS</sequence>
<feature type="binding site" evidence="7">
    <location>
        <position position="95"/>
    </location>
    <ligand>
        <name>Zn(2+)</name>
        <dbReference type="ChEBI" id="CHEBI:29105"/>
    </ligand>
</feature>
<dbReference type="UniPathway" id="UPA00848">
    <property type="reaction ID" value="UER00151"/>
</dbReference>
<dbReference type="InterPro" id="IPR018234">
    <property type="entry name" value="GTP_CycHdrlase_I_CS"/>
</dbReference>
<evidence type="ECO:0000259" key="8">
    <source>
        <dbReference type="Pfam" id="PF01227"/>
    </source>
</evidence>
<accession>A0A066RK43</accession>
<dbReference type="GO" id="GO:0005525">
    <property type="term" value="F:GTP binding"/>
    <property type="evidence" value="ECO:0007669"/>
    <property type="project" value="UniProtKB-KW"/>
</dbReference>
<evidence type="ECO:0000256" key="7">
    <source>
        <dbReference type="HAMAP-Rule" id="MF_00223"/>
    </source>
</evidence>
<evidence type="ECO:0000256" key="5">
    <source>
        <dbReference type="ARBA" id="ARBA00022563"/>
    </source>
</evidence>
<keyword evidence="7" id="KW-0547">Nucleotide-binding</keyword>
<feature type="binding site" evidence="7">
    <location>
        <position position="168"/>
    </location>
    <ligand>
        <name>Zn(2+)</name>
        <dbReference type="ChEBI" id="CHEBI:29105"/>
    </ligand>
</feature>
<feature type="domain" description="GTP cyclohydrolase I" evidence="8">
    <location>
        <begin position="26"/>
        <end position="204"/>
    </location>
</feature>
<reference evidence="9 10" key="1">
    <citation type="submission" date="2014-04" db="EMBL/GenBank/DDBJ databases">
        <title>Draft genome sequence of Photobacterium halotolerans S2753: a solonamide, ngercheumicin and holomycin producer.</title>
        <authorList>
            <person name="Machado H.R."/>
            <person name="Gram L."/>
        </authorList>
    </citation>
    <scope>NUCLEOTIDE SEQUENCE [LARGE SCALE GENOMIC DNA]</scope>
    <source>
        <strain evidence="9 10">S2753</strain>
    </source>
</reference>
<organism evidence="9 10">
    <name type="scientific">Photobacterium galatheae</name>
    <dbReference type="NCBI Taxonomy" id="1654360"/>
    <lineage>
        <taxon>Bacteria</taxon>
        <taxon>Pseudomonadati</taxon>
        <taxon>Pseudomonadota</taxon>
        <taxon>Gammaproteobacteria</taxon>
        <taxon>Vibrionales</taxon>
        <taxon>Vibrionaceae</taxon>
        <taxon>Photobacterium</taxon>
    </lineage>
</organism>
<keyword evidence="6 7" id="KW-0378">Hydrolase</keyword>
<keyword evidence="5 7" id="KW-0554">One-carbon metabolism</keyword>
<comment type="caution">
    <text evidence="9">The sequence shown here is derived from an EMBL/GenBank/DDBJ whole genome shotgun (WGS) entry which is preliminary data.</text>
</comment>
<dbReference type="NCBIfam" id="NF006826">
    <property type="entry name" value="PRK09347.1-3"/>
    <property type="match status" value="1"/>
</dbReference>
<evidence type="ECO:0000313" key="10">
    <source>
        <dbReference type="Proteomes" id="UP000027192"/>
    </source>
</evidence>
<dbReference type="PROSITE" id="PS00859">
    <property type="entry name" value="GTP_CYCLOHYDROL_1_1"/>
    <property type="match status" value="1"/>
</dbReference>
<comment type="catalytic activity">
    <reaction evidence="1 7">
        <text>GTP + H2O = 7,8-dihydroneopterin 3'-triphosphate + formate + H(+)</text>
        <dbReference type="Rhea" id="RHEA:17473"/>
        <dbReference type="ChEBI" id="CHEBI:15377"/>
        <dbReference type="ChEBI" id="CHEBI:15378"/>
        <dbReference type="ChEBI" id="CHEBI:15740"/>
        <dbReference type="ChEBI" id="CHEBI:37565"/>
        <dbReference type="ChEBI" id="CHEBI:58462"/>
        <dbReference type="EC" id="3.5.4.16"/>
    </reaction>
</comment>
<proteinExistence type="inferred from homology"/>
<evidence type="ECO:0000256" key="6">
    <source>
        <dbReference type="ARBA" id="ARBA00022801"/>
    </source>
</evidence>
<evidence type="ECO:0000313" key="9">
    <source>
        <dbReference type="EMBL" id="KDM90810.1"/>
    </source>
</evidence>
<dbReference type="SUPFAM" id="SSF55620">
    <property type="entry name" value="Tetrahydrobiopterin biosynthesis enzymes-like"/>
    <property type="match status" value="1"/>
</dbReference>
<dbReference type="InterPro" id="IPR043134">
    <property type="entry name" value="GTP-CH-I_N"/>
</dbReference>
<dbReference type="FunFam" id="1.10.286.10:FF:000001">
    <property type="entry name" value="GTP cyclohydrolase 1"/>
    <property type="match status" value="1"/>
</dbReference>
<dbReference type="Proteomes" id="UP000027192">
    <property type="component" value="Unassembled WGS sequence"/>
</dbReference>
<dbReference type="GO" id="GO:0006729">
    <property type="term" value="P:tetrahydrobiopterin biosynthetic process"/>
    <property type="evidence" value="ECO:0007669"/>
    <property type="project" value="TreeGrafter"/>
</dbReference>
<dbReference type="Pfam" id="PF01227">
    <property type="entry name" value="GTP_cyclohydroI"/>
    <property type="match status" value="1"/>
</dbReference>
<keyword evidence="7" id="KW-0479">Metal-binding</keyword>
<comment type="subunit">
    <text evidence="7">Homopolymer.</text>
</comment>
<evidence type="ECO:0000256" key="3">
    <source>
        <dbReference type="ARBA" id="ARBA00008085"/>
    </source>
</evidence>
<dbReference type="PANTHER" id="PTHR11109">
    <property type="entry name" value="GTP CYCLOHYDROLASE I"/>
    <property type="match status" value="1"/>
</dbReference>
<dbReference type="FunFam" id="3.30.1130.10:FF:000001">
    <property type="entry name" value="GTP cyclohydrolase 1"/>
    <property type="match status" value="1"/>
</dbReference>
<dbReference type="PROSITE" id="PS00860">
    <property type="entry name" value="GTP_CYCLOHYDROL_1_2"/>
    <property type="match status" value="1"/>
</dbReference>
<dbReference type="PANTHER" id="PTHR11109:SF7">
    <property type="entry name" value="GTP CYCLOHYDROLASE 1"/>
    <property type="match status" value="1"/>
</dbReference>
<dbReference type="Gene3D" id="1.10.286.10">
    <property type="match status" value="1"/>
</dbReference>
<keyword evidence="7" id="KW-0862">Zinc</keyword>
<dbReference type="GO" id="GO:0005737">
    <property type="term" value="C:cytoplasm"/>
    <property type="evidence" value="ECO:0007669"/>
    <property type="project" value="TreeGrafter"/>
</dbReference>